<accession>A0AAV6LL60</accession>
<dbReference type="Proteomes" id="UP000823749">
    <property type="component" value="Chromosome 1"/>
</dbReference>
<comment type="caution">
    <text evidence="3">The sequence shown here is derived from an EMBL/GenBank/DDBJ whole genome shotgun (WGS) entry which is preliminary data.</text>
</comment>
<keyword evidence="2" id="KW-0284">Flavonoid biosynthesis</keyword>
<evidence type="ECO:0000256" key="1">
    <source>
        <dbReference type="ARBA" id="ARBA00022679"/>
    </source>
</evidence>
<name>A0AAV6LL60_9ERIC</name>
<dbReference type="PANTHER" id="PTHR48045">
    <property type="entry name" value="UDP-GLYCOSYLTRANSFERASE 72B1"/>
    <property type="match status" value="1"/>
</dbReference>
<evidence type="ECO:0000256" key="2">
    <source>
        <dbReference type="ARBA" id="ARBA00023241"/>
    </source>
</evidence>
<dbReference type="Gene3D" id="3.40.50.2000">
    <property type="entry name" value="Glycogen Phosphorylase B"/>
    <property type="match status" value="3"/>
</dbReference>
<dbReference type="PANTHER" id="PTHR48045:SF24">
    <property type="entry name" value="GLYCOSYLTRANSFERASE"/>
    <property type="match status" value="1"/>
</dbReference>
<gene>
    <name evidence="3" type="ORF">RHGRI_001356</name>
</gene>
<dbReference type="GO" id="GO:0009813">
    <property type="term" value="P:flavonoid biosynthetic process"/>
    <property type="evidence" value="ECO:0007669"/>
    <property type="project" value="UniProtKB-KW"/>
</dbReference>
<dbReference type="GO" id="GO:0008194">
    <property type="term" value="F:UDP-glycosyltransferase activity"/>
    <property type="evidence" value="ECO:0007669"/>
    <property type="project" value="InterPro"/>
</dbReference>
<dbReference type="FunFam" id="3.40.50.2000:FF:000054">
    <property type="entry name" value="Glycosyltransferase"/>
    <property type="match status" value="1"/>
</dbReference>
<protein>
    <submittedName>
        <fullName evidence="3">Uncharacterized protein</fullName>
    </submittedName>
</protein>
<evidence type="ECO:0000313" key="3">
    <source>
        <dbReference type="EMBL" id="KAG5565440.1"/>
    </source>
</evidence>
<evidence type="ECO:0000313" key="4">
    <source>
        <dbReference type="Proteomes" id="UP000823749"/>
    </source>
</evidence>
<dbReference type="AlphaFoldDB" id="A0AAV6LL60"/>
<dbReference type="SUPFAM" id="SSF53756">
    <property type="entry name" value="UDP-Glycosyltransferase/glycogen phosphorylase"/>
    <property type="match status" value="2"/>
</dbReference>
<organism evidence="3 4">
    <name type="scientific">Rhododendron griersonianum</name>
    <dbReference type="NCBI Taxonomy" id="479676"/>
    <lineage>
        <taxon>Eukaryota</taxon>
        <taxon>Viridiplantae</taxon>
        <taxon>Streptophyta</taxon>
        <taxon>Embryophyta</taxon>
        <taxon>Tracheophyta</taxon>
        <taxon>Spermatophyta</taxon>
        <taxon>Magnoliopsida</taxon>
        <taxon>eudicotyledons</taxon>
        <taxon>Gunneridae</taxon>
        <taxon>Pentapetalae</taxon>
        <taxon>asterids</taxon>
        <taxon>Ericales</taxon>
        <taxon>Ericaceae</taxon>
        <taxon>Ericoideae</taxon>
        <taxon>Rhodoreae</taxon>
        <taxon>Rhododendron</taxon>
    </lineage>
</organism>
<dbReference type="CDD" id="cd03784">
    <property type="entry name" value="GT1_Gtf-like"/>
    <property type="match status" value="1"/>
</dbReference>
<dbReference type="EMBL" id="JACTNZ010000001">
    <property type="protein sequence ID" value="KAG5565440.1"/>
    <property type="molecule type" value="Genomic_DNA"/>
</dbReference>
<keyword evidence="4" id="KW-1185">Reference proteome</keyword>
<dbReference type="InterPro" id="IPR002213">
    <property type="entry name" value="UDP_glucos_trans"/>
</dbReference>
<reference evidence="3" key="1">
    <citation type="submission" date="2020-08" db="EMBL/GenBank/DDBJ databases">
        <title>Plant Genome Project.</title>
        <authorList>
            <person name="Zhang R.-G."/>
        </authorList>
    </citation>
    <scope>NUCLEOTIDE SEQUENCE</scope>
    <source>
        <strain evidence="3">WSP0</strain>
        <tissue evidence="3">Leaf</tissue>
    </source>
</reference>
<proteinExistence type="predicted"/>
<sequence>MENQTPHMALLPSPGMGHLPFIQLTKRLLHHHHISSTIIIPASGQPSNTQTTLLQSLPEPISHILLPPVLDLPKNISTESQITLTVIRSLPSLRGTLDTLLQTTRLAALVVDPFCLSAFDVARELAVKPYLFFTAGAMTLSFCLHLPKLDKMVTCEYRDLTDPIELPGCVPVHGRDLLDPVQDRSSDAYKRVKANTERFALAEGIILNSFLDLEEGAIKALEMEEPGKPLVYSIGPLVQTGSSYELDRPECLKWLDSQPDGSVLFISFGSGGTLSHAQINELALGLEMSGHKFLWVVRTPNEKKDQRNGPGGAILGTTNRGLEPWFHGRILDPLWLEFDTREHGPWRASDCLPLYAEQKMNAAMLTEGVNVALRPKVNENGIVGREEIARVVKDLMEGDDGTKVRLRMQGLKHAGAKVLSEDGSSSKSLSNLAFRLKNNRNI</sequence>
<keyword evidence="1" id="KW-0808">Transferase</keyword>